<dbReference type="Pfam" id="PF00440">
    <property type="entry name" value="TetR_N"/>
    <property type="match status" value="1"/>
</dbReference>
<dbReference type="InterPro" id="IPR009057">
    <property type="entry name" value="Homeodomain-like_sf"/>
</dbReference>
<dbReference type="SUPFAM" id="SSF48498">
    <property type="entry name" value="Tetracyclin repressor-like, C-terminal domain"/>
    <property type="match status" value="1"/>
</dbReference>
<proteinExistence type="predicted"/>
<protein>
    <submittedName>
        <fullName evidence="5">Regulatory TetR family protein</fullName>
    </submittedName>
</protein>
<dbReference type="Gene3D" id="1.10.10.60">
    <property type="entry name" value="Homeodomain-like"/>
    <property type="match status" value="1"/>
</dbReference>
<dbReference type="InterPro" id="IPR050109">
    <property type="entry name" value="HTH-type_TetR-like_transc_reg"/>
</dbReference>
<dbReference type="PANTHER" id="PTHR30055">
    <property type="entry name" value="HTH-TYPE TRANSCRIPTIONAL REGULATOR RUTR"/>
    <property type="match status" value="1"/>
</dbReference>
<dbReference type="InterPro" id="IPR036271">
    <property type="entry name" value="Tet_transcr_reg_TetR-rel_C_sf"/>
</dbReference>
<keyword evidence="2" id="KW-0238">DNA-binding</keyword>
<evidence type="ECO:0000256" key="3">
    <source>
        <dbReference type="ARBA" id="ARBA00023163"/>
    </source>
</evidence>
<dbReference type="AlphaFoldDB" id="A0A3E0GWN1"/>
<reference evidence="5 6" key="1">
    <citation type="submission" date="2018-08" db="EMBL/GenBank/DDBJ databases">
        <title>Genomic Encyclopedia of Archaeal and Bacterial Type Strains, Phase II (KMG-II): from individual species to whole genera.</title>
        <authorList>
            <person name="Goeker M."/>
        </authorList>
    </citation>
    <scope>NUCLEOTIDE SEQUENCE [LARGE SCALE GENOMIC DNA]</scope>
    <source>
        <strain evidence="5 6">DSM 45791</strain>
    </source>
</reference>
<keyword evidence="3" id="KW-0804">Transcription</keyword>
<comment type="caution">
    <text evidence="5">The sequence shown here is derived from an EMBL/GenBank/DDBJ whole genome shotgun (WGS) entry which is preliminary data.</text>
</comment>
<evidence type="ECO:0000256" key="1">
    <source>
        <dbReference type="ARBA" id="ARBA00023015"/>
    </source>
</evidence>
<dbReference type="EMBL" id="QUNO01000025">
    <property type="protein sequence ID" value="REH29453.1"/>
    <property type="molecule type" value="Genomic_DNA"/>
</dbReference>
<dbReference type="RefSeq" id="WP_116181288.1">
    <property type="nucleotide sequence ID" value="NZ_CP144375.1"/>
</dbReference>
<dbReference type="OrthoDB" id="5181477at2"/>
<accession>A0A3E0GWN1</accession>
<evidence type="ECO:0000256" key="2">
    <source>
        <dbReference type="ARBA" id="ARBA00023125"/>
    </source>
</evidence>
<name>A0A3E0GWN1_9PSEU</name>
<keyword evidence="6" id="KW-1185">Reference proteome</keyword>
<dbReference type="PANTHER" id="PTHR30055:SF234">
    <property type="entry name" value="HTH-TYPE TRANSCRIPTIONAL REGULATOR BETI"/>
    <property type="match status" value="1"/>
</dbReference>
<sequence length="201" mass="22017">MTRAEVTALPRRRQLTARQSDLLNRLEQLFLAEGFAAFTLDDLAARMRCSKSTLYALAPSKEQLSVLVVSHFFKKATTRIEARIAEVVDVRERIGDYLSAAADELRPAGREFIADIAAFPPARAVYELNARAAAERIRSLIADGVKLGQFRDVHAALVSEMVGLTIEHIHLGVIAKRTGLSDAEAFEALAEFLLGGLAPTE</sequence>
<dbReference type="InterPro" id="IPR001647">
    <property type="entry name" value="HTH_TetR"/>
</dbReference>
<dbReference type="Gene3D" id="1.10.357.10">
    <property type="entry name" value="Tetracycline Repressor, domain 2"/>
    <property type="match status" value="1"/>
</dbReference>
<evidence type="ECO:0000313" key="5">
    <source>
        <dbReference type="EMBL" id="REH29453.1"/>
    </source>
</evidence>
<dbReference type="GO" id="GO:0003700">
    <property type="term" value="F:DNA-binding transcription factor activity"/>
    <property type="evidence" value="ECO:0007669"/>
    <property type="project" value="TreeGrafter"/>
</dbReference>
<keyword evidence="1" id="KW-0805">Transcription regulation</keyword>
<dbReference type="SUPFAM" id="SSF46689">
    <property type="entry name" value="Homeodomain-like"/>
    <property type="match status" value="1"/>
</dbReference>
<organism evidence="5 6">
    <name type="scientific">Kutzneria buriramensis</name>
    <dbReference type="NCBI Taxonomy" id="1045776"/>
    <lineage>
        <taxon>Bacteria</taxon>
        <taxon>Bacillati</taxon>
        <taxon>Actinomycetota</taxon>
        <taxon>Actinomycetes</taxon>
        <taxon>Pseudonocardiales</taxon>
        <taxon>Pseudonocardiaceae</taxon>
        <taxon>Kutzneria</taxon>
    </lineage>
</organism>
<dbReference type="Proteomes" id="UP000256269">
    <property type="component" value="Unassembled WGS sequence"/>
</dbReference>
<evidence type="ECO:0000259" key="4">
    <source>
        <dbReference type="Pfam" id="PF00440"/>
    </source>
</evidence>
<evidence type="ECO:0000313" key="6">
    <source>
        <dbReference type="Proteomes" id="UP000256269"/>
    </source>
</evidence>
<feature type="domain" description="HTH tetR-type" evidence="4">
    <location>
        <begin position="27"/>
        <end position="64"/>
    </location>
</feature>
<dbReference type="GO" id="GO:0000976">
    <property type="term" value="F:transcription cis-regulatory region binding"/>
    <property type="evidence" value="ECO:0007669"/>
    <property type="project" value="TreeGrafter"/>
</dbReference>
<gene>
    <name evidence="5" type="ORF">BCF44_12568</name>
</gene>